<feature type="signal peptide" evidence="4">
    <location>
        <begin position="1"/>
        <end position="19"/>
    </location>
</feature>
<keyword evidence="1 4" id="KW-0732">Signal</keyword>
<evidence type="ECO:0000313" key="6">
    <source>
        <dbReference type="EMBL" id="GAA0259855.1"/>
    </source>
</evidence>
<keyword evidence="2" id="KW-0378">Hydrolase</keyword>
<evidence type="ECO:0000256" key="1">
    <source>
        <dbReference type="ARBA" id="ARBA00022729"/>
    </source>
</evidence>
<dbReference type="InterPro" id="IPR029058">
    <property type="entry name" value="AB_hydrolase_fold"/>
</dbReference>
<dbReference type="Pfam" id="PF07676">
    <property type="entry name" value="PD40"/>
    <property type="match status" value="1"/>
</dbReference>
<dbReference type="InterPro" id="IPR011042">
    <property type="entry name" value="6-blade_b-propeller_TolB-like"/>
</dbReference>
<dbReference type="SUPFAM" id="SSF82171">
    <property type="entry name" value="DPP6 N-terminal domain-like"/>
    <property type="match status" value="1"/>
</dbReference>
<protein>
    <submittedName>
        <fullName evidence="6">S9 family peptidase</fullName>
    </submittedName>
</protein>
<dbReference type="PANTHER" id="PTHR42776:SF13">
    <property type="entry name" value="DIPEPTIDYL-PEPTIDASE 5"/>
    <property type="match status" value="1"/>
</dbReference>
<gene>
    <name evidence="6" type="ORF">GCM10009126_26560</name>
</gene>
<name>A0ABP3EGI7_9GAMM</name>
<evidence type="ECO:0000256" key="4">
    <source>
        <dbReference type="SAM" id="SignalP"/>
    </source>
</evidence>
<proteinExistence type="predicted"/>
<dbReference type="Proteomes" id="UP001500657">
    <property type="component" value="Unassembled WGS sequence"/>
</dbReference>
<dbReference type="PANTHER" id="PTHR42776">
    <property type="entry name" value="SERINE PEPTIDASE S9 FAMILY MEMBER"/>
    <property type="match status" value="1"/>
</dbReference>
<accession>A0ABP3EGI7</accession>
<dbReference type="Gene3D" id="2.120.10.30">
    <property type="entry name" value="TolB, C-terminal domain"/>
    <property type="match status" value="3"/>
</dbReference>
<comment type="caution">
    <text evidence="6">The sequence shown here is derived from an EMBL/GenBank/DDBJ whole genome shotgun (WGS) entry which is preliminary data.</text>
</comment>
<evidence type="ECO:0000259" key="5">
    <source>
        <dbReference type="Pfam" id="PF00326"/>
    </source>
</evidence>
<dbReference type="EMBL" id="BAAAFO010000004">
    <property type="protein sequence ID" value="GAA0259855.1"/>
    <property type="molecule type" value="Genomic_DNA"/>
</dbReference>
<keyword evidence="3" id="KW-0720">Serine protease</keyword>
<feature type="chain" id="PRO_5045357284" evidence="4">
    <location>
        <begin position="20"/>
        <end position="711"/>
    </location>
</feature>
<organism evidence="6 7">
    <name type="scientific">Rhodanobacter caeni</name>
    <dbReference type="NCBI Taxonomy" id="657654"/>
    <lineage>
        <taxon>Bacteria</taxon>
        <taxon>Pseudomonadati</taxon>
        <taxon>Pseudomonadota</taxon>
        <taxon>Gammaproteobacteria</taxon>
        <taxon>Lysobacterales</taxon>
        <taxon>Rhodanobacteraceae</taxon>
        <taxon>Rhodanobacter</taxon>
    </lineage>
</organism>
<evidence type="ECO:0000313" key="7">
    <source>
        <dbReference type="Proteomes" id="UP001500657"/>
    </source>
</evidence>
<feature type="domain" description="Peptidase S9 prolyl oligopeptidase catalytic" evidence="5">
    <location>
        <begin position="493"/>
        <end position="702"/>
    </location>
</feature>
<evidence type="ECO:0000256" key="2">
    <source>
        <dbReference type="ARBA" id="ARBA00022801"/>
    </source>
</evidence>
<dbReference type="InterPro" id="IPR001375">
    <property type="entry name" value="Peptidase_S9_cat"/>
</dbReference>
<dbReference type="Pfam" id="PF00326">
    <property type="entry name" value="Peptidase_S9"/>
    <property type="match status" value="1"/>
</dbReference>
<evidence type="ECO:0000256" key="3">
    <source>
        <dbReference type="ARBA" id="ARBA00022825"/>
    </source>
</evidence>
<keyword evidence="3" id="KW-0645">Protease</keyword>
<dbReference type="SUPFAM" id="SSF53474">
    <property type="entry name" value="alpha/beta-Hydrolases"/>
    <property type="match status" value="1"/>
</dbReference>
<dbReference type="Gene3D" id="3.40.50.1820">
    <property type="entry name" value="alpha/beta hydrolase"/>
    <property type="match status" value="1"/>
</dbReference>
<reference evidence="7" key="1">
    <citation type="journal article" date="2019" name="Int. J. Syst. Evol. Microbiol.">
        <title>The Global Catalogue of Microorganisms (GCM) 10K type strain sequencing project: providing services to taxonomists for standard genome sequencing and annotation.</title>
        <authorList>
            <consortium name="The Broad Institute Genomics Platform"/>
            <consortium name="The Broad Institute Genome Sequencing Center for Infectious Disease"/>
            <person name="Wu L."/>
            <person name="Ma J."/>
        </authorList>
    </citation>
    <scope>NUCLEOTIDE SEQUENCE [LARGE SCALE GENOMIC DNA]</scope>
    <source>
        <strain evidence="7">JCM 16242</strain>
    </source>
</reference>
<sequence>MKPLIACLLLALAAAPALATDVDVVDTSFVKAQGPHPFNVRDLVMMDRVSDPQLSPDGRYAAFGVRSTDYAANKGVNAVYVLDLAKGGQPVKVVDKGSSARWSHDGRSLYFLAPAKGVTQLWRLDLAGGNGLDLARHGAPVQVSHGVLDLGGYKLSPDGDRALLSYEVFTDCANLACTHERLAAREKDKASGTLYTKLFVRHWDTWADGRRNQLYVGRFDGKGQLPAEPTLLSRGIDGDVPSKPFGDDSEFTFAPDGKSVFFDVRIAGTTEPWSTNFDVYRVPVDGSAAPTNLTADNKAWDGFPVASPDGKTLYYLAMKKPGAEADRFAIMALDLATGAKREVDPQWDRSPGGLAISADGKTLYATADDEGQHPLFAIDTASGKVRQVVGDGTVGGYSLAAGKLLLSRDDLKRPADLYLAGADGSQLKQVTHFNAADLKNAQVGDVEFFNFKGAGDANVQGYVVKPANYRPGEKYPVAFIIHGGPQGAMGNGWSYRWNPQTYAGQGFAVVTVNFHGSTGYGQAFTDAISGDWGGKPLEDLKLGWKAALDKYSFLDGDRACALGASYGGYMVYWIAGVWNQPWKCLIDHDGVFDTRAMYYETEELWFEEMENGGTQYDHPENYEKFNPLNHVKNWRVPMLVIHSAKDYRIPLSQGLSAFTALQRRGIPSEFLTFPDENHWVLKPHNSVQWHDAVNAWLRKWTAEDAPKAASN</sequence>
<dbReference type="RefSeq" id="WP_343883293.1">
    <property type="nucleotide sequence ID" value="NZ_BAAAFO010000004.1"/>
</dbReference>
<keyword evidence="7" id="KW-1185">Reference proteome</keyword>
<dbReference type="InterPro" id="IPR011659">
    <property type="entry name" value="WD40"/>
</dbReference>